<feature type="transmembrane region" description="Helical" evidence="14">
    <location>
        <begin position="381"/>
        <end position="403"/>
    </location>
</feature>
<keyword evidence="17" id="KW-1185">Reference proteome</keyword>
<evidence type="ECO:0000256" key="11">
    <source>
        <dbReference type="ARBA" id="ARBA00023180"/>
    </source>
</evidence>
<dbReference type="PANTHER" id="PTHR42643:SF38">
    <property type="entry name" value="IONOTROPIC RECEPTOR 100A"/>
    <property type="match status" value="1"/>
</dbReference>
<evidence type="ECO:0000256" key="6">
    <source>
        <dbReference type="ARBA" id="ARBA00022989"/>
    </source>
</evidence>
<dbReference type="InterPro" id="IPR001320">
    <property type="entry name" value="Iontro_rcpt_C"/>
</dbReference>
<evidence type="ECO:0000256" key="13">
    <source>
        <dbReference type="ARBA" id="ARBA00023303"/>
    </source>
</evidence>
<gene>
    <name evidence="16" type="primary">AVEN_156072_1</name>
    <name evidence="16" type="ORF">TNIN_349881</name>
</gene>
<feature type="transmembrane region" description="Helical" evidence="14">
    <location>
        <begin position="189"/>
        <end position="213"/>
    </location>
</feature>
<comment type="caution">
    <text evidence="16">The sequence shown here is derived from an EMBL/GenBank/DDBJ whole genome shotgun (WGS) entry which is preliminary data.</text>
</comment>
<organism evidence="16 17">
    <name type="scientific">Trichonephila inaurata madagascariensis</name>
    <dbReference type="NCBI Taxonomy" id="2747483"/>
    <lineage>
        <taxon>Eukaryota</taxon>
        <taxon>Metazoa</taxon>
        <taxon>Ecdysozoa</taxon>
        <taxon>Arthropoda</taxon>
        <taxon>Chelicerata</taxon>
        <taxon>Arachnida</taxon>
        <taxon>Araneae</taxon>
        <taxon>Araneomorphae</taxon>
        <taxon>Entelegynae</taxon>
        <taxon>Araneoidea</taxon>
        <taxon>Nephilidae</taxon>
        <taxon>Trichonephila</taxon>
        <taxon>Trichonephila inaurata</taxon>
    </lineage>
</organism>
<evidence type="ECO:0000256" key="1">
    <source>
        <dbReference type="ARBA" id="ARBA00004651"/>
    </source>
</evidence>
<comment type="subcellular location">
    <subcellularLocation>
        <location evidence="1">Cell membrane</location>
        <topology evidence="1">Multi-pass membrane protein</topology>
    </subcellularLocation>
</comment>
<evidence type="ECO:0000256" key="3">
    <source>
        <dbReference type="ARBA" id="ARBA00022448"/>
    </source>
</evidence>
<evidence type="ECO:0000256" key="7">
    <source>
        <dbReference type="ARBA" id="ARBA00023054"/>
    </source>
</evidence>
<keyword evidence="8" id="KW-0406">Ion transport</keyword>
<keyword evidence="5 14" id="KW-0812">Transmembrane</keyword>
<reference evidence="16" key="1">
    <citation type="submission" date="2020-08" db="EMBL/GenBank/DDBJ databases">
        <title>Multicomponent nature underlies the extraordinary mechanical properties of spider dragline silk.</title>
        <authorList>
            <person name="Kono N."/>
            <person name="Nakamura H."/>
            <person name="Mori M."/>
            <person name="Yoshida Y."/>
            <person name="Ohtoshi R."/>
            <person name="Malay A.D."/>
            <person name="Moran D.A.P."/>
            <person name="Tomita M."/>
            <person name="Numata K."/>
            <person name="Arakawa K."/>
        </authorList>
    </citation>
    <scope>NUCLEOTIDE SEQUENCE</scope>
</reference>
<proteinExistence type="inferred from homology"/>
<dbReference type="Pfam" id="PF10613">
    <property type="entry name" value="Lig_chan-Glu_bd"/>
    <property type="match status" value="1"/>
</dbReference>
<dbReference type="GO" id="GO:0043226">
    <property type="term" value="C:organelle"/>
    <property type="evidence" value="ECO:0007669"/>
    <property type="project" value="UniProtKB-ARBA"/>
</dbReference>
<dbReference type="Gene3D" id="3.40.190.10">
    <property type="entry name" value="Periplasmic binding protein-like II"/>
    <property type="match status" value="1"/>
</dbReference>
<evidence type="ECO:0000256" key="4">
    <source>
        <dbReference type="ARBA" id="ARBA00022475"/>
    </source>
</evidence>
<evidence type="ECO:0000256" key="10">
    <source>
        <dbReference type="ARBA" id="ARBA00023170"/>
    </source>
</evidence>
<dbReference type="FunFam" id="3.40.190.10:FF:000078">
    <property type="entry name" value="glutamate receptor ionotropic, NMDA 3B"/>
    <property type="match status" value="1"/>
</dbReference>
<keyword evidence="12" id="KW-1071">Ligand-gated ion channel</keyword>
<keyword evidence="3" id="KW-0813">Transport</keyword>
<dbReference type="InterPro" id="IPR052192">
    <property type="entry name" value="Insect_Ionotropic_Sensory_Rcpt"/>
</dbReference>
<evidence type="ECO:0000256" key="9">
    <source>
        <dbReference type="ARBA" id="ARBA00023136"/>
    </source>
</evidence>
<evidence type="ECO:0000256" key="8">
    <source>
        <dbReference type="ARBA" id="ARBA00023065"/>
    </source>
</evidence>
<dbReference type="PANTHER" id="PTHR42643">
    <property type="entry name" value="IONOTROPIC RECEPTOR 20A-RELATED"/>
    <property type="match status" value="1"/>
</dbReference>
<dbReference type="GO" id="GO:0015276">
    <property type="term" value="F:ligand-gated monoatomic ion channel activity"/>
    <property type="evidence" value="ECO:0007669"/>
    <property type="project" value="InterPro"/>
</dbReference>
<dbReference type="InterPro" id="IPR019594">
    <property type="entry name" value="Glu/Gly-bd"/>
</dbReference>
<sequence>MDPNCDKSTLSPLMRIAVVPIPPMLDVTTDETGRLVPVGTEGIFMDTILKALRFKYELYIQPDGEWGRVLNGNWTGMVGTLLNRQADLAWTWLTVNEERSTVVKFSTSYYVDVTTFGVVKPNPYPPAYTIIYPFDMGVWFAILSVLLLMPLVFIILKVYCSHSPAFLNVFGSILKQPLSSITETTEVRILIASWLLFTTLISFFYSSVLLSFMTKPLEKRHVRTFQELSKAVQQGEIISYANSHSAVLKYILQSDQEYLSSLGKTVVKNKWYTDEFVYTKPLTAKENIAYIYSKFFLQRKNDLPGTRFLIISDESLLYSNIAVAMREDFCYKKRLNTMITRATEAGLFTHYIQKYSLRSAMAKDDEENQTKSLTVSDISGVLFILGVGFVLSTIILVIELVYFRKKSRRTK</sequence>
<dbReference type="OrthoDB" id="6415506at2759"/>
<dbReference type="Gene3D" id="1.10.287.70">
    <property type="match status" value="1"/>
</dbReference>
<keyword evidence="6 14" id="KW-1133">Transmembrane helix</keyword>
<feature type="transmembrane region" description="Helical" evidence="14">
    <location>
        <begin position="136"/>
        <end position="156"/>
    </location>
</feature>
<evidence type="ECO:0000259" key="15">
    <source>
        <dbReference type="SMART" id="SM00918"/>
    </source>
</evidence>
<dbReference type="SUPFAM" id="SSF53850">
    <property type="entry name" value="Periplasmic binding protein-like II"/>
    <property type="match status" value="1"/>
</dbReference>
<feature type="domain" description="Ionotropic glutamate receptor L-glutamate and glycine-binding" evidence="15">
    <location>
        <begin position="23"/>
        <end position="83"/>
    </location>
</feature>
<dbReference type="Proteomes" id="UP000886998">
    <property type="component" value="Unassembled WGS sequence"/>
</dbReference>
<accession>A0A8X6KLB2</accession>
<dbReference type="SMART" id="SM00918">
    <property type="entry name" value="Lig_chan-Glu_bd"/>
    <property type="match status" value="1"/>
</dbReference>
<keyword evidence="10" id="KW-0675">Receptor</keyword>
<keyword evidence="9 14" id="KW-0472">Membrane</keyword>
<dbReference type="GO" id="GO:0050906">
    <property type="term" value="P:detection of stimulus involved in sensory perception"/>
    <property type="evidence" value="ECO:0007669"/>
    <property type="project" value="UniProtKB-ARBA"/>
</dbReference>
<keyword evidence="4" id="KW-1003">Cell membrane</keyword>
<dbReference type="AlphaFoldDB" id="A0A8X6KLB2"/>
<keyword evidence="11" id="KW-0325">Glycoprotein</keyword>
<evidence type="ECO:0000256" key="12">
    <source>
        <dbReference type="ARBA" id="ARBA00023286"/>
    </source>
</evidence>
<keyword evidence="7" id="KW-0175">Coiled coil</keyword>
<name>A0A8X6KLB2_9ARAC</name>
<evidence type="ECO:0000313" key="17">
    <source>
        <dbReference type="Proteomes" id="UP000886998"/>
    </source>
</evidence>
<comment type="similarity">
    <text evidence="2">Belongs to the glutamate-gated ion channel (TC 1.A.10.1) family.</text>
</comment>
<evidence type="ECO:0000256" key="14">
    <source>
        <dbReference type="SAM" id="Phobius"/>
    </source>
</evidence>
<dbReference type="GO" id="GO:0005886">
    <property type="term" value="C:plasma membrane"/>
    <property type="evidence" value="ECO:0007669"/>
    <property type="project" value="UniProtKB-SubCell"/>
</dbReference>
<evidence type="ECO:0000256" key="5">
    <source>
        <dbReference type="ARBA" id="ARBA00022692"/>
    </source>
</evidence>
<keyword evidence="13" id="KW-0407">Ion channel</keyword>
<dbReference type="EMBL" id="BMAV01027223">
    <property type="protein sequence ID" value="GFS57364.1"/>
    <property type="molecule type" value="Genomic_DNA"/>
</dbReference>
<evidence type="ECO:0000313" key="16">
    <source>
        <dbReference type="EMBL" id="GFS57364.1"/>
    </source>
</evidence>
<evidence type="ECO:0000256" key="2">
    <source>
        <dbReference type="ARBA" id="ARBA00008685"/>
    </source>
</evidence>
<dbReference type="Pfam" id="PF00060">
    <property type="entry name" value="Lig_chan"/>
    <property type="match status" value="1"/>
</dbReference>
<protein>
    <submittedName>
        <fullName evidence="16">Lig_chan-Glu_bd domain-containing protein</fullName>
    </submittedName>
</protein>